<dbReference type="InterPro" id="IPR036691">
    <property type="entry name" value="Endo/exonu/phosph_ase_sf"/>
</dbReference>
<sequence length="48" mass="5300">VKLVRLVGIMLIFYVKKEHAKFISDVEAESVGTGIMGRMVSIHSGLCH</sequence>
<feature type="non-terminal residue" evidence="1">
    <location>
        <position position="1"/>
    </location>
</feature>
<reference evidence="1" key="1">
    <citation type="journal article" date="2004" name="Nature">
        <title>Genome duplication in the teleost fish Tetraodon nigroviridis reveals the early vertebrate proto-karyotype.</title>
        <authorList>
            <person name="Jaillon O."/>
            <person name="Aury J.-M."/>
            <person name="Brunet F."/>
            <person name="Petit J.-L."/>
            <person name="Stange-Thomann N."/>
            <person name="Mauceli E."/>
            <person name="Bouneau L."/>
            <person name="Fischer C."/>
            <person name="Ozouf-Costaz C."/>
            <person name="Bernot A."/>
            <person name="Nicaud S."/>
            <person name="Jaffe D."/>
            <person name="Fisher S."/>
            <person name="Lutfalla G."/>
            <person name="Dossat C."/>
            <person name="Segurens B."/>
            <person name="Dasilva C."/>
            <person name="Salanoubat M."/>
            <person name="Levy M."/>
            <person name="Boudet N."/>
            <person name="Castellano S."/>
            <person name="Anthouard V."/>
            <person name="Jubin C."/>
            <person name="Castelli V."/>
            <person name="Katinka M."/>
            <person name="Vacherie B."/>
            <person name="Biemont C."/>
            <person name="Skalli Z."/>
            <person name="Cattolico L."/>
            <person name="Poulain J."/>
            <person name="De Berardinis V."/>
            <person name="Cruaud C."/>
            <person name="Duprat S."/>
            <person name="Brottier P."/>
            <person name="Coutanceau J.-P."/>
            <person name="Gouzy J."/>
            <person name="Parra G."/>
            <person name="Lardier G."/>
            <person name="Chapple C."/>
            <person name="McKernan K.J."/>
            <person name="McEwan P."/>
            <person name="Bosak S."/>
            <person name="Kellis M."/>
            <person name="Volff J.-N."/>
            <person name="Guigo R."/>
            <person name="Zody M.C."/>
            <person name="Mesirov J."/>
            <person name="Lindblad-Toh K."/>
            <person name="Birren B."/>
            <person name="Nusbaum C."/>
            <person name="Kahn D."/>
            <person name="Robinson-Rechavi M."/>
            <person name="Laudet V."/>
            <person name="Schachter V."/>
            <person name="Quetier F."/>
            <person name="Saurin W."/>
            <person name="Scarpelli C."/>
            <person name="Wincker P."/>
            <person name="Lander E.S."/>
            <person name="Weissenbach J."/>
            <person name="Roest Crollius H."/>
        </authorList>
    </citation>
    <scope>NUCLEOTIDE SEQUENCE [LARGE SCALE GENOMIC DNA]</scope>
</reference>
<organism evidence="1">
    <name type="scientific">Tetraodon nigroviridis</name>
    <name type="common">Spotted green pufferfish</name>
    <name type="synonym">Chelonodon nigroviridis</name>
    <dbReference type="NCBI Taxonomy" id="99883"/>
    <lineage>
        <taxon>Eukaryota</taxon>
        <taxon>Metazoa</taxon>
        <taxon>Chordata</taxon>
        <taxon>Craniata</taxon>
        <taxon>Vertebrata</taxon>
        <taxon>Euteleostomi</taxon>
        <taxon>Actinopterygii</taxon>
        <taxon>Neopterygii</taxon>
        <taxon>Teleostei</taxon>
        <taxon>Neoteleostei</taxon>
        <taxon>Acanthomorphata</taxon>
        <taxon>Eupercaria</taxon>
        <taxon>Tetraodontiformes</taxon>
        <taxon>Tetradontoidea</taxon>
        <taxon>Tetraodontidae</taxon>
        <taxon>Tetraodon</taxon>
    </lineage>
</organism>
<dbReference type="KEGG" id="tng:GSTEN00009569G001"/>
<gene>
    <name evidence="1" type="ORF">GSTENG00009569001</name>
</gene>
<dbReference type="OrthoDB" id="7862313at2759"/>
<comment type="caution">
    <text evidence="1">The sequence shown here is derived from an EMBL/GenBank/DDBJ whole genome shotgun (WGS) entry which is preliminary data.</text>
</comment>
<name>Q4T010_TETNG</name>
<reference evidence="1" key="2">
    <citation type="submission" date="2004-02" db="EMBL/GenBank/DDBJ databases">
        <authorList>
            <consortium name="Genoscope"/>
            <consortium name="Whitehead Institute Centre for Genome Research"/>
        </authorList>
    </citation>
    <scope>NUCLEOTIDE SEQUENCE</scope>
</reference>
<proteinExistence type="predicted"/>
<dbReference type="AlphaFoldDB" id="Q4T010"/>
<dbReference type="Gene3D" id="3.60.10.10">
    <property type="entry name" value="Endonuclease/exonuclease/phosphatase"/>
    <property type="match status" value="1"/>
</dbReference>
<accession>Q4T010</accession>
<protein>
    <submittedName>
        <fullName evidence="1">(spotted green pufferfish) hypothetical protein</fullName>
    </submittedName>
</protein>
<evidence type="ECO:0000313" key="1">
    <source>
        <dbReference type="EMBL" id="CAF93772.1"/>
    </source>
</evidence>
<dbReference type="EMBL" id="CAAE01011407">
    <property type="protein sequence ID" value="CAF93772.1"/>
    <property type="molecule type" value="Genomic_DNA"/>
</dbReference>